<name>A0A1D9DZR0_9MICO</name>
<protein>
    <recommendedName>
        <fullName evidence="4">PKD domain-containing protein</fullName>
    </recommendedName>
</protein>
<keyword evidence="1" id="KW-0732">Signal</keyword>
<dbReference type="RefSeq" id="WP_070954804.1">
    <property type="nucleotide sequence ID" value="NZ_CP015208.1"/>
</dbReference>
<evidence type="ECO:0008006" key="4">
    <source>
        <dbReference type="Google" id="ProtNLM"/>
    </source>
</evidence>
<keyword evidence="3" id="KW-1185">Reference proteome</keyword>
<dbReference type="EMBL" id="CP015208">
    <property type="protein sequence ID" value="AOY56298.1"/>
    <property type="molecule type" value="Genomic_DNA"/>
</dbReference>
<dbReference type="OrthoDB" id="5192284at2"/>
<dbReference type="AlphaFoldDB" id="A0A1D9DZR0"/>
<dbReference type="Proteomes" id="UP000243784">
    <property type="component" value="Chromosome"/>
</dbReference>
<evidence type="ECO:0000313" key="3">
    <source>
        <dbReference type="Proteomes" id="UP000243784"/>
    </source>
</evidence>
<accession>A0A1D9DZR0</accession>
<dbReference type="STRING" id="535712.A4Z71_04885"/>
<reference evidence="2 3" key="1">
    <citation type="journal article" date="2016" name="Biochim. Biophys. Acta">
        <title>Photochemical characterization of actinorhodopsin and its functional existence in the natural host.</title>
        <authorList>
            <person name="Nakamura S."/>
            <person name="Kikukawa T."/>
            <person name="Tamogami J."/>
            <person name="Kamiya M."/>
            <person name="Aizawa T."/>
            <person name="Hahn M.W."/>
            <person name="Ihara K."/>
            <person name="Kamo N."/>
            <person name="Demura M."/>
        </authorList>
    </citation>
    <scope>NUCLEOTIDE SEQUENCE [LARGE SCALE GENOMIC DNA]</scope>
    <source>
        <strain evidence="2 3">MWH-Dar1</strain>
    </source>
</reference>
<organism evidence="2 3">
    <name type="scientific">Candidatus Rhodoluna planktonica</name>
    <dbReference type="NCBI Taxonomy" id="535712"/>
    <lineage>
        <taxon>Bacteria</taxon>
        <taxon>Bacillati</taxon>
        <taxon>Actinomycetota</taxon>
        <taxon>Actinomycetes</taxon>
        <taxon>Micrococcales</taxon>
        <taxon>Microbacteriaceae</taxon>
        <taxon>Luna cluster</taxon>
        <taxon>Luna-1 subcluster</taxon>
        <taxon>Rhodoluna</taxon>
    </lineage>
</organism>
<feature type="chain" id="PRO_5009111784" description="PKD domain-containing protein" evidence="1">
    <location>
        <begin position="30"/>
        <end position="291"/>
    </location>
</feature>
<evidence type="ECO:0000256" key="1">
    <source>
        <dbReference type="SAM" id="SignalP"/>
    </source>
</evidence>
<proteinExistence type="predicted"/>
<gene>
    <name evidence="2" type="ORF">A4Z71_04885</name>
</gene>
<sequence length="291" mass="30643">MFWQKRSAISAIAFGLCSTLWLTPSPSSAADCVSTTSGLSAKSKISNQTVTVCASARSVQPARSATATTVIKQVPQAKPKTTAKPAVKPKLLPQSARPIMVDRIPAPVKKPTAKVVPKAPAKKPIKVTQISTSTTPGSTSAQQEEQDFNPTAFSISSSAGTVLSIGEWVSFTHDASAHQRTGLLLGKSTTVEFLPVGQQWQLNGYVTQSETTSTRFVSAGTYLVSVAVTYSVYATVASVSTRHFVGNIVLNAHLEVEVGEGLEQSSAETGSGLVRLVDQLCLGRTDVFGCD</sequence>
<dbReference type="KEGG" id="rpla:A4Z71_04885"/>
<evidence type="ECO:0000313" key="2">
    <source>
        <dbReference type="EMBL" id="AOY56298.1"/>
    </source>
</evidence>
<feature type="signal peptide" evidence="1">
    <location>
        <begin position="1"/>
        <end position="29"/>
    </location>
</feature>